<evidence type="ECO:0000313" key="3">
    <source>
        <dbReference type="Proteomes" id="UP000282438"/>
    </source>
</evidence>
<keyword evidence="3" id="KW-1185">Reference proteome</keyword>
<organism evidence="2 3">
    <name type="scientific">Iodobacter ciconiae</name>
    <dbReference type="NCBI Taxonomy" id="2496266"/>
    <lineage>
        <taxon>Bacteria</taxon>
        <taxon>Pseudomonadati</taxon>
        <taxon>Pseudomonadota</taxon>
        <taxon>Betaproteobacteria</taxon>
        <taxon>Neisseriales</taxon>
        <taxon>Chitinibacteraceae</taxon>
        <taxon>Iodobacter</taxon>
    </lineage>
</organism>
<accession>A0A3S8ZWE5</accession>
<dbReference type="AlphaFoldDB" id="A0A3S8ZWE5"/>
<dbReference type="RefSeq" id="WP_125975727.1">
    <property type="nucleotide sequence ID" value="NZ_CP034433.1"/>
</dbReference>
<evidence type="ECO:0000256" key="1">
    <source>
        <dbReference type="SAM" id="Phobius"/>
    </source>
</evidence>
<name>A0A3S8ZWE5_9NEIS</name>
<dbReference type="KEGG" id="iod:EJO50_15700"/>
<reference evidence="2 3" key="1">
    <citation type="submission" date="2018-12" db="EMBL/GenBank/DDBJ databases">
        <title>Complete genome sequence of Iodobacter sp. H11R3.</title>
        <authorList>
            <person name="Bae J.-W."/>
        </authorList>
    </citation>
    <scope>NUCLEOTIDE SEQUENCE [LARGE SCALE GENOMIC DNA]</scope>
    <source>
        <strain evidence="2 3">H11R3</strain>
    </source>
</reference>
<dbReference type="Proteomes" id="UP000282438">
    <property type="component" value="Chromosome"/>
</dbReference>
<keyword evidence="1" id="KW-0472">Membrane</keyword>
<keyword evidence="1" id="KW-0812">Transmembrane</keyword>
<feature type="transmembrane region" description="Helical" evidence="1">
    <location>
        <begin position="28"/>
        <end position="48"/>
    </location>
</feature>
<dbReference type="EMBL" id="CP034433">
    <property type="protein sequence ID" value="AZN37779.1"/>
    <property type="molecule type" value="Genomic_DNA"/>
</dbReference>
<keyword evidence="1" id="KW-1133">Transmembrane helix</keyword>
<proteinExistence type="predicted"/>
<gene>
    <name evidence="2" type="ORF">EJO50_15700</name>
</gene>
<evidence type="ECO:0000313" key="2">
    <source>
        <dbReference type="EMBL" id="AZN37779.1"/>
    </source>
</evidence>
<protein>
    <submittedName>
        <fullName evidence="2">Uncharacterized protein</fullName>
    </submittedName>
</protein>
<sequence length="68" mass="7902">MLCRITEFLAYLLLACLVWWLISTGFWGKLAVLILGIVALVVAMYYCFQVMSAPWDEWDEMSDDDFSK</sequence>
<feature type="transmembrane region" description="Helical" evidence="1">
    <location>
        <begin position="5"/>
        <end position="22"/>
    </location>
</feature>